<reference evidence="2" key="1">
    <citation type="journal article" date="2006" name="PLoS Biol.">
        <title>Macronuclear genome sequence of the ciliate Tetrahymena thermophila, a model eukaryote.</title>
        <authorList>
            <person name="Eisen J.A."/>
            <person name="Coyne R.S."/>
            <person name="Wu M."/>
            <person name="Wu D."/>
            <person name="Thiagarajan M."/>
            <person name="Wortman J.R."/>
            <person name="Badger J.H."/>
            <person name="Ren Q."/>
            <person name="Amedeo P."/>
            <person name="Jones K.M."/>
            <person name="Tallon L.J."/>
            <person name="Delcher A.L."/>
            <person name="Salzberg S.L."/>
            <person name="Silva J.C."/>
            <person name="Haas B.J."/>
            <person name="Majoros W.H."/>
            <person name="Farzad M."/>
            <person name="Carlton J.M."/>
            <person name="Smith R.K. Jr."/>
            <person name="Garg J."/>
            <person name="Pearlman R.E."/>
            <person name="Karrer K.M."/>
            <person name="Sun L."/>
            <person name="Manning G."/>
            <person name="Elde N.C."/>
            <person name="Turkewitz A.P."/>
            <person name="Asai D.J."/>
            <person name="Wilkes D.E."/>
            <person name="Wang Y."/>
            <person name="Cai H."/>
            <person name="Collins K."/>
            <person name="Stewart B.A."/>
            <person name="Lee S.R."/>
            <person name="Wilamowska K."/>
            <person name="Weinberg Z."/>
            <person name="Ruzzo W.L."/>
            <person name="Wloga D."/>
            <person name="Gaertig J."/>
            <person name="Frankel J."/>
            <person name="Tsao C.-C."/>
            <person name="Gorovsky M.A."/>
            <person name="Keeling P.J."/>
            <person name="Waller R.F."/>
            <person name="Patron N.J."/>
            <person name="Cherry J.M."/>
            <person name="Stover N.A."/>
            <person name="Krieger C.J."/>
            <person name="del Toro C."/>
            <person name="Ryder H.F."/>
            <person name="Williamson S.C."/>
            <person name="Barbeau R.A."/>
            <person name="Hamilton E.P."/>
            <person name="Orias E."/>
        </authorList>
    </citation>
    <scope>NUCLEOTIDE SEQUENCE [LARGE SCALE GENOMIC DNA]</scope>
    <source>
        <strain evidence="2">SB210</strain>
    </source>
</reference>
<dbReference type="GeneID" id="7843992"/>
<protein>
    <submittedName>
        <fullName evidence="1">Uncharacterized protein</fullName>
    </submittedName>
</protein>
<evidence type="ECO:0000313" key="2">
    <source>
        <dbReference type="Proteomes" id="UP000009168"/>
    </source>
</evidence>
<gene>
    <name evidence="1" type="ORF">TTHERM_00688420</name>
</gene>
<organism evidence="1 2">
    <name type="scientific">Tetrahymena thermophila (strain SB210)</name>
    <dbReference type="NCBI Taxonomy" id="312017"/>
    <lineage>
        <taxon>Eukaryota</taxon>
        <taxon>Sar</taxon>
        <taxon>Alveolata</taxon>
        <taxon>Ciliophora</taxon>
        <taxon>Intramacronucleata</taxon>
        <taxon>Oligohymenophorea</taxon>
        <taxon>Hymenostomatida</taxon>
        <taxon>Tetrahymenina</taxon>
        <taxon>Tetrahymenidae</taxon>
        <taxon>Tetrahymena</taxon>
    </lineage>
</organism>
<proteinExistence type="predicted"/>
<dbReference type="AlphaFoldDB" id="I7MAY0"/>
<dbReference type="Proteomes" id="UP000009168">
    <property type="component" value="Unassembled WGS sequence"/>
</dbReference>
<dbReference type="KEGG" id="tet:TTHERM_00688420"/>
<dbReference type="InParanoid" id="I7MAY0"/>
<dbReference type="EMBL" id="GG662260">
    <property type="protein sequence ID" value="EAS06702.2"/>
    <property type="molecule type" value="Genomic_DNA"/>
</dbReference>
<accession>I7MAY0</accession>
<dbReference type="RefSeq" id="XP_001026944.2">
    <property type="nucleotide sequence ID" value="XM_001026944.2"/>
</dbReference>
<name>I7MAY0_TETTS</name>
<keyword evidence="2" id="KW-1185">Reference proteome</keyword>
<sequence>MLIAFLMKRYYTFRLKMYCSKNKNQVDFVAQSKSLQVLNIRITLNQLQCFHPQVHLFPNYIQKYFLNLLFPIGKTMKKDRQTTKYQAKDQRYKLSIRINL</sequence>
<evidence type="ECO:0000313" key="1">
    <source>
        <dbReference type="EMBL" id="EAS06702.2"/>
    </source>
</evidence>